<accession>A0A076G7K1</accession>
<dbReference type="KEGG" id="vg:20283300"/>
<dbReference type="OrthoDB" id="40414at10239"/>
<reference evidence="1 2" key="1">
    <citation type="submission" date="2014-06" db="EMBL/GenBank/DDBJ databases">
        <title>Bioinformatic genomic analysis of Bacillus phage Bobb.</title>
        <authorList>
            <person name="Lewis H.M.N."/>
            <person name="Temple L."/>
            <person name="Barth R.N."/>
            <person name="Bowles K.M."/>
            <person name="Churchin D.I."/>
            <person name="Scott-Croshaw C."/>
            <person name="Glasgow G.H."/>
            <person name="Gloe M.W."/>
            <person name="McGough T.M."/>
            <person name="Nutbrown S.A."/>
            <person name="Romulus S.R."/>
            <person name="Sanders K.A.M."/>
            <person name="Diachok C.R."/>
            <person name="Serigano J.P."/>
            <person name="Shin D."/>
            <person name="Suresh M.H."/>
            <person name="Conner A.R.N."/>
            <person name="Korba R.M."/>
            <person name="Livermore R.J."/>
            <person name="Rohlf M.B."/>
            <person name="Utterback S.D."/>
            <person name="Wilson V.E."/>
        </authorList>
    </citation>
    <scope>NUCLEOTIDE SEQUENCE [LARGE SCALE GENOMIC DNA]</scope>
</reference>
<keyword evidence="2" id="KW-1185">Reference proteome</keyword>
<sequence length="67" mass="8067">MNDVIRKFQQAAVKRIFEEGTSNQVDIMQDMIHQAFLEGVKQGRKQKRQEVSNRFDRWLDDEDDFHI</sequence>
<evidence type="ECO:0000313" key="1">
    <source>
        <dbReference type="EMBL" id="AII27914.1"/>
    </source>
</evidence>
<dbReference type="RefSeq" id="YP_009056282.1">
    <property type="nucleotide sequence ID" value="NC_024792.1"/>
</dbReference>
<dbReference type="GeneID" id="20283300"/>
<dbReference type="EMBL" id="KM051843">
    <property type="protein sequence ID" value="AII27914.1"/>
    <property type="molecule type" value="Genomic_DNA"/>
</dbReference>
<organism evidence="1 2">
    <name type="scientific">Bacillus phage Bobb</name>
    <dbReference type="NCBI Taxonomy" id="1527469"/>
    <lineage>
        <taxon>Viruses</taxon>
        <taxon>Duplodnaviria</taxon>
        <taxon>Heunggongvirae</taxon>
        <taxon>Uroviricota</taxon>
        <taxon>Caudoviricetes</taxon>
        <taxon>Herelleviridae</taxon>
        <taxon>Bastillevirinae</taxon>
        <taxon>Agatevirus</taxon>
        <taxon>Agatevirus bobb</taxon>
    </lineage>
</organism>
<protein>
    <submittedName>
        <fullName evidence="1">Uncharacterized protein</fullName>
    </submittedName>
</protein>
<proteinExistence type="predicted"/>
<dbReference type="Proteomes" id="UP000028664">
    <property type="component" value="Segment"/>
</dbReference>
<evidence type="ECO:0000313" key="2">
    <source>
        <dbReference type="Proteomes" id="UP000028664"/>
    </source>
</evidence>
<name>A0A076G7K1_9CAUD</name>